<dbReference type="OrthoDB" id="66881at2759"/>
<evidence type="ECO:0000313" key="5">
    <source>
        <dbReference type="EMBL" id="PWN93683.1"/>
    </source>
</evidence>
<organism evidence="5 6">
    <name type="scientific">Acaromyces ingoldii</name>
    <dbReference type="NCBI Taxonomy" id="215250"/>
    <lineage>
        <taxon>Eukaryota</taxon>
        <taxon>Fungi</taxon>
        <taxon>Dikarya</taxon>
        <taxon>Basidiomycota</taxon>
        <taxon>Ustilaginomycotina</taxon>
        <taxon>Exobasidiomycetes</taxon>
        <taxon>Exobasidiales</taxon>
        <taxon>Cryptobasidiaceae</taxon>
        <taxon>Acaromyces</taxon>
    </lineage>
</organism>
<evidence type="ECO:0000256" key="4">
    <source>
        <dbReference type="ARBA" id="ARBA00023002"/>
    </source>
</evidence>
<proteinExistence type="inferred from homology"/>
<dbReference type="RefSeq" id="XP_025380881.1">
    <property type="nucleotide sequence ID" value="XM_025523925.1"/>
</dbReference>
<keyword evidence="4" id="KW-0560">Oxidoreductase</keyword>
<dbReference type="InterPro" id="IPR036188">
    <property type="entry name" value="FAD/NAD-bd_sf"/>
</dbReference>
<dbReference type="PANTHER" id="PTHR23023">
    <property type="entry name" value="DIMETHYLANILINE MONOOXYGENASE"/>
    <property type="match status" value="1"/>
</dbReference>
<gene>
    <name evidence="5" type="ORF">FA10DRAFT_28450</name>
</gene>
<dbReference type="InParanoid" id="A0A316Z064"/>
<evidence type="ECO:0000256" key="2">
    <source>
        <dbReference type="ARBA" id="ARBA00022630"/>
    </source>
</evidence>
<evidence type="ECO:0000313" key="6">
    <source>
        <dbReference type="Proteomes" id="UP000245768"/>
    </source>
</evidence>
<comment type="similarity">
    <text evidence="1">Belongs to the FMO family.</text>
</comment>
<evidence type="ECO:0000256" key="1">
    <source>
        <dbReference type="ARBA" id="ARBA00009183"/>
    </source>
</evidence>
<keyword evidence="2" id="KW-0285">Flavoprotein</keyword>
<dbReference type="AlphaFoldDB" id="A0A316Z064"/>
<dbReference type="GO" id="GO:0050661">
    <property type="term" value="F:NADP binding"/>
    <property type="evidence" value="ECO:0007669"/>
    <property type="project" value="InterPro"/>
</dbReference>
<dbReference type="STRING" id="215250.A0A316Z064"/>
<dbReference type="Proteomes" id="UP000245768">
    <property type="component" value="Unassembled WGS sequence"/>
</dbReference>
<accession>A0A316Z064</accession>
<keyword evidence="3" id="KW-0274">FAD</keyword>
<dbReference type="GeneID" id="37045841"/>
<dbReference type="Pfam" id="PF00743">
    <property type="entry name" value="FMO-like"/>
    <property type="match status" value="1"/>
</dbReference>
<reference evidence="5 6" key="1">
    <citation type="journal article" date="2018" name="Mol. Biol. Evol.">
        <title>Broad Genomic Sampling Reveals a Smut Pathogenic Ancestry of the Fungal Clade Ustilaginomycotina.</title>
        <authorList>
            <person name="Kijpornyongpan T."/>
            <person name="Mondo S.J."/>
            <person name="Barry K."/>
            <person name="Sandor L."/>
            <person name="Lee J."/>
            <person name="Lipzen A."/>
            <person name="Pangilinan J."/>
            <person name="LaButti K."/>
            <person name="Hainaut M."/>
            <person name="Henrissat B."/>
            <person name="Grigoriev I.V."/>
            <person name="Spatafora J.W."/>
            <person name="Aime M.C."/>
        </authorList>
    </citation>
    <scope>NUCLEOTIDE SEQUENCE [LARGE SCALE GENOMIC DNA]</scope>
    <source>
        <strain evidence="5 6">MCA 4198</strain>
    </source>
</reference>
<dbReference type="InterPro" id="IPR020946">
    <property type="entry name" value="Flavin_mOase-like"/>
</dbReference>
<keyword evidence="6" id="KW-1185">Reference proteome</keyword>
<dbReference type="Gene3D" id="3.50.50.60">
    <property type="entry name" value="FAD/NAD(P)-binding domain"/>
    <property type="match status" value="2"/>
</dbReference>
<dbReference type="GO" id="GO:0050660">
    <property type="term" value="F:flavin adenine dinucleotide binding"/>
    <property type="evidence" value="ECO:0007669"/>
    <property type="project" value="InterPro"/>
</dbReference>
<dbReference type="InterPro" id="IPR050346">
    <property type="entry name" value="FMO-like"/>
</dbReference>
<dbReference type="SUPFAM" id="SSF51905">
    <property type="entry name" value="FAD/NAD(P)-binding domain"/>
    <property type="match status" value="1"/>
</dbReference>
<dbReference type="GO" id="GO:0004499">
    <property type="term" value="F:N,N-dimethylaniline monooxygenase activity"/>
    <property type="evidence" value="ECO:0007669"/>
    <property type="project" value="InterPro"/>
</dbReference>
<name>A0A316Z064_9BASI</name>
<dbReference type="EMBL" id="KZ819634">
    <property type="protein sequence ID" value="PWN93683.1"/>
    <property type="molecule type" value="Genomic_DNA"/>
</dbReference>
<evidence type="ECO:0000256" key="3">
    <source>
        <dbReference type="ARBA" id="ARBA00022827"/>
    </source>
</evidence>
<protein>
    <submittedName>
        <fullName evidence="5">FAD/NAD(P)-binding domain-containing protein</fullName>
    </submittedName>
</protein>
<sequence>MNGHAVPAPPFVADPHPKRVLIIGGGPAGLGVLRALLHQHPGEAPPPFEAVSLVERREDIGGVWNIDSKTVALERSYPNGHASGHWPVYANPQEAQQGRPHWPSPSYPLLRGNVLPRFLSYSTAGRFPAPSENEPFPSLDETQAYLVEAAKPVRAYIRCNIECVGVWELPDDKPDQNRWAVRLHDWNDGGKAVTEYWDAVIPATSFTDAPAYPAIPGIKEVHDIGKLQHCKWYRGVEGTYTADERILVVGNGNSANDVAAHLASHRVAGKHEPIYRAARHAKLIIFSALEDERIKDVPTVKAFHVRERAGKAVLDVELIDSSIIENVDRVVLGSGYQYGKYHWIHLLSRGATSADEAHLPGHHDGADWQAPAESDLWKPVSLAPRALGQGPEPDDPGRLVGLWEQMVHARAATLAFANLPITYTPFILADVQGHALRSLWDASPASLPPTLEARLQSERDRLAEIEARKKALPELEAAGEKAWRDKLEKNRAVDRGELPESERIPAFETVAPDHVTLLHFHILGDDGLPYANRLRKVALAGHPEWEQRLLDWNTIEEERKGMYAVKVESLKRARERRRIAGGVE</sequence>